<reference evidence="3" key="2">
    <citation type="submission" date="2025-08" db="UniProtKB">
        <authorList>
            <consortium name="Ensembl"/>
        </authorList>
    </citation>
    <scope>IDENTIFICATION</scope>
</reference>
<reference evidence="3" key="3">
    <citation type="submission" date="2025-09" db="UniProtKB">
        <authorList>
            <consortium name="Ensembl"/>
        </authorList>
    </citation>
    <scope>IDENTIFICATION</scope>
</reference>
<organism evidence="3 4">
    <name type="scientific">Anabas testudineus</name>
    <name type="common">Climbing perch</name>
    <name type="synonym">Anthias testudineus</name>
    <dbReference type="NCBI Taxonomy" id="64144"/>
    <lineage>
        <taxon>Eukaryota</taxon>
        <taxon>Metazoa</taxon>
        <taxon>Chordata</taxon>
        <taxon>Craniata</taxon>
        <taxon>Vertebrata</taxon>
        <taxon>Euteleostomi</taxon>
        <taxon>Actinopterygii</taxon>
        <taxon>Neopterygii</taxon>
        <taxon>Teleostei</taxon>
        <taxon>Neoteleostei</taxon>
        <taxon>Acanthomorphata</taxon>
        <taxon>Anabantaria</taxon>
        <taxon>Anabantiformes</taxon>
        <taxon>Anabantoidei</taxon>
        <taxon>Anabantidae</taxon>
        <taxon>Anabas</taxon>
    </lineage>
</organism>
<reference evidence="3" key="1">
    <citation type="submission" date="2021-04" db="EMBL/GenBank/DDBJ databases">
        <authorList>
            <consortium name="Wellcome Sanger Institute Data Sharing"/>
        </authorList>
    </citation>
    <scope>NUCLEOTIDE SEQUENCE [LARGE SCALE GENOMIC DNA]</scope>
</reference>
<dbReference type="AlphaFoldDB" id="A0A3Q1IK74"/>
<dbReference type="SUPFAM" id="SSF54060">
    <property type="entry name" value="His-Me finger endonucleases"/>
    <property type="match status" value="1"/>
</dbReference>
<name>A0A3Q1IK74_ANATE</name>
<dbReference type="InParanoid" id="A0A3Q1IK74"/>
<dbReference type="GO" id="GO:0003676">
    <property type="term" value="F:nucleic acid binding"/>
    <property type="evidence" value="ECO:0007669"/>
    <property type="project" value="InterPro"/>
</dbReference>
<dbReference type="PANTHER" id="PTHR21472">
    <property type="entry name" value="ENDONUCLEASE DOMAIN-CONTAINING 1 PROTEIN ENDOD1"/>
    <property type="match status" value="1"/>
</dbReference>
<keyword evidence="4" id="KW-1185">Reference proteome</keyword>
<dbReference type="Ensembl" id="ENSATET00000021112.3">
    <property type="protein sequence ID" value="ENSATEP00000020755.1"/>
    <property type="gene ID" value="ENSATEG00000014466.3"/>
</dbReference>
<proteinExistence type="predicted"/>
<dbReference type="InterPro" id="IPR044929">
    <property type="entry name" value="DNA/RNA_non-sp_Endonuclease_sf"/>
</dbReference>
<dbReference type="Gene3D" id="3.40.570.10">
    <property type="entry name" value="Extracellular Endonuclease, subunit A"/>
    <property type="match status" value="1"/>
</dbReference>
<dbReference type="GeneID" id="113168650"/>
<evidence type="ECO:0000259" key="2">
    <source>
        <dbReference type="Pfam" id="PF01223"/>
    </source>
</evidence>
<protein>
    <recommendedName>
        <fullName evidence="2">DNA/RNA non-specific endonuclease/pyrophosphatase/phosphodiesterase domain-containing protein</fullName>
    </recommendedName>
</protein>
<dbReference type="PANTHER" id="PTHR21472:SF15">
    <property type="entry name" value="ENDONUCLEASE DOMAIN-CONTAINING 1 PROTEIN-RELATED"/>
    <property type="match status" value="1"/>
</dbReference>
<feature type="domain" description="DNA/RNA non-specific endonuclease/pyrophosphatase/phosphodiesterase" evidence="2">
    <location>
        <begin position="78"/>
        <end position="231"/>
    </location>
</feature>
<keyword evidence="1" id="KW-0732">Signal</keyword>
<dbReference type="RefSeq" id="XP_026225478.1">
    <property type="nucleotide sequence ID" value="XM_026369693.1"/>
</dbReference>
<feature type="chain" id="PRO_5018526191" description="DNA/RNA non-specific endonuclease/pyrophosphatase/phosphodiesterase domain-containing protein" evidence="1">
    <location>
        <begin position="31"/>
        <end position="282"/>
    </location>
</feature>
<evidence type="ECO:0000256" key="1">
    <source>
        <dbReference type="SAM" id="SignalP"/>
    </source>
</evidence>
<dbReference type="Pfam" id="PF01223">
    <property type="entry name" value="Endonuclease_NS"/>
    <property type="match status" value="1"/>
</dbReference>
<sequence length="282" mass="32010">MKCLMMTPLKMWCLLPLSVLLLLSVTPTDTKFMNSMSNCNKYLLQKTPPHISGVLEDGNIKDQKRYKPICRSYKNMRSAVMLYDSEDGIPVFSAYKFTGAKSNQLETPWNRELFPEGRNLMSNIWGHFFPSSGELDELDKIIPQVKTVNTGSWKHMETCVKCILEEHCINNINIIEGYVVSGAVSGTDIKLNNNIHKPSVFWSAFCCYSKGKNKWLASAYWGENTAEKSNGEYLPTKTLKELKDNLKIVAFPKTNCPQSETVANIYPEMKKSCQCPPKPKLN</sequence>
<dbReference type="GeneTree" id="ENSGT01030000234592"/>
<dbReference type="GO" id="GO:0016787">
    <property type="term" value="F:hydrolase activity"/>
    <property type="evidence" value="ECO:0007669"/>
    <property type="project" value="InterPro"/>
</dbReference>
<dbReference type="STRING" id="64144.ENSATEP00000020755"/>
<feature type="signal peptide" evidence="1">
    <location>
        <begin position="1"/>
        <end position="30"/>
    </location>
</feature>
<dbReference type="Proteomes" id="UP000265040">
    <property type="component" value="Chromosome 18"/>
</dbReference>
<dbReference type="GO" id="GO:0046872">
    <property type="term" value="F:metal ion binding"/>
    <property type="evidence" value="ECO:0007669"/>
    <property type="project" value="InterPro"/>
</dbReference>
<dbReference type="InterPro" id="IPR039015">
    <property type="entry name" value="ENDOD1"/>
</dbReference>
<evidence type="ECO:0000313" key="4">
    <source>
        <dbReference type="Proteomes" id="UP000265040"/>
    </source>
</evidence>
<evidence type="ECO:0000313" key="3">
    <source>
        <dbReference type="Ensembl" id="ENSATEP00000020755.1"/>
    </source>
</evidence>
<dbReference type="OrthoDB" id="69221at2759"/>
<accession>A0A3Q1IK74</accession>
<dbReference type="InterPro" id="IPR001604">
    <property type="entry name" value="Endo_G_ENPP1-like_dom"/>
</dbReference>
<dbReference type="InterPro" id="IPR044925">
    <property type="entry name" value="His-Me_finger_sf"/>
</dbReference>